<gene>
    <name evidence="1" type="ORF">M437DRAFT_76438</name>
</gene>
<dbReference type="Proteomes" id="UP000030672">
    <property type="component" value="Unassembled WGS sequence"/>
</dbReference>
<name>A0A074WFJ8_AURM1</name>
<dbReference type="AlphaFoldDB" id="A0A074WFJ8"/>
<accession>A0A074WFJ8</accession>
<dbReference type="RefSeq" id="XP_040878289.1">
    <property type="nucleotide sequence ID" value="XM_041026622.1"/>
</dbReference>
<proteinExistence type="predicted"/>
<dbReference type="EMBL" id="KL584838">
    <property type="protein sequence ID" value="KEQ61266.1"/>
    <property type="molecule type" value="Genomic_DNA"/>
</dbReference>
<protein>
    <submittedName>
        <fullName evidence="1">Uncharacterized protein</fullName>
    </submittedName>
</protein>
<dbReference type="GeneID" id="63919995"/>
<organism evidence="1 2">
    <name type="scientific">Aureobasidium melanogenum (strain CBS 110374)</name>
    <name type="common">Aureobasidium pullulans var. melanogenum</name>
    <dbReference type="NCBI Taxonomy" id="1043003"/>
    <lineage>
        <taxon>Eukaryota</taxon>
        <taxon>Fungi</taxon>
        <taxon>Dikarya</taxon>
        <taxon>Ascomycota</taxon>
        <taxon>Pezizomycotina</taxon>
        <taxon>Dothideomycetes</taxon>
        <taxon>Dothideomycetidae</taxon>
        <taxon>Dothideales</taxon>
        <taxon>Saccotheciaceae</taxon>
        <taxon>Aureobasidium</taxon>
    </lineage>
</organism>
<dbReference type="STRING" id="1043003.A0A074WFJ8"/>
<keyword evidence="2" id="KW-1185">Reference proteome</keyword>
<evidence type="ECO:0000313" key="2">
    <source>
        <dbReference type="Proteomes" id="UP000030672"/>
    </source>
</evidence>
<reference evidence="1 2" key="1">
    <citation type="journal article" date="2014" name="BMC Genomics">
        <title>Genome sequencing of four Aureobasidium pullulans varieties: biotechnological potential, stress tolerance, and description of new species.</title>
        <authorList>
            <person name="Gostin Ar C."/>
            <person name="Ohm R.A."/>
            <person name="Kogej T."/>
            <person name="Sonjak S."/>
            <person name="Turk M."/>
            <person name="Zajc J."/>
            <person name="Zalar P."/>
            <person name="Grube M."/>
            <person name="Sun H."/>
            <person name="Han J."/>
            <person name="Sharma A."/>
            <person name="Chiniquy J."/>
            <person name="Ngan C.Y."/>
            <person name="Lipzen A."/>
            <person name="Barry K."/>
            <person name="Grigoriev I.V."/>
            <person name="Gunde-Cimerman N."/>
        </authorList>
    </citation>
    <scope>NUCLEOTIDE SEQUENCE [LARGE SCALE GENOMIC DNA]</scope>
    <source>
        <strain evidence="1 2">CBS 110374</strain>
    </source>
</reference>
<evidence type="ECO:0000313" key="1">
    <source>
        <dbReference type="EMBL" id="KEQ61266.1"/>
    </source>
</evidence>
<dbReference type="HOGENOM" id="CLU_547575_0_0_1"/>
<sequence length="421" mass="47480">MGPGSLDDLSWQAAFERQIYSSVVVLSPSDATTIKVNECSWTNPGGPQPRKGLPLETFINITSGPRDWQRARRTYVRQILYRVAVPYWLDESREEGDGYTYDNVCRRENNQAFPEGVCYLFEHLSSWNNQAISLQIALQAEDASTEEDSGEPGSIHVPGTDDMIAPYRAEFLPGYSLLRTSCITSLKFPVLETPETMWYESCALDVPCDENKISLPACLSIASACSTLKNVRLDLEDDIPSDEFNMRAIRQTAAAKGFHQLPRTIKDMTLCCSSLQHLHLESLEVFAELFCSNGLGLPIEAHWPYLETLQLKDQVSPFGGMKLVYPVGLIRERYLDRLYTSLGHAAQKMPSLKSVVLTHSSLDYELELSVKNERWNLNICVMDTYQPSPEFLAAWKVPGGSLQPCINKYWRQATYPSWPPS</sequence>